<protein>
    <submittedName>
        <fullName evidence="4">WGS project CBME000000000 data, contig CS3487_c000612</fullName>
    </submittedName>
</protein>
<name>A0A096PCG2_FUSPS</name>
<keyword evidence="2" id="KW-0378">Hydrolase</keyword>
<evidence type="ECO:0000256" key="3">
    <source>
        <dbReference type="ARBA" id="ARBA00022825"/>
    </source>
</evidence>
<dbReference type="AlphaFoldDB" id="A0A096PCG2"/>
<keyword evidence="3" id="KW-0720">Serine protease</keyword>
<evidence type="ECO:0000313" key="4">
    <source>
        <dbReference type="EMBL" id="CEG02742.1"/>
    </source>
</evidence>
<dbReference type="InterPro" id="IPR036852">
    <property type="entry name" value="Peptidase_S8/S53_dom_sf"/>
</dbReference>
<dbReference type="SUPFAM" id="SSF52743">
    <property type="entry name" value="Subtilisin-like"/>
    <property type="match status" value="1"/>
</dbReference>
<dbReference type="InterPro" id="IPR023828">
    <property type="entry name" value="Peptidase_S8_Ser-AS"/>
</dbReference>
<dbReference type="GO" id="GO:0006508">
    <property type="term" value="P:proteolysis"/>
    <property type="evidence" value="ECO:0007669"/>
    <property type="project" value="UniProtKB-KW"/>
</dbReference>
<dbReference type="GO" id="GO:0004252">
    <property type="term" value="F:serine-type endopeptidase activity"/>
    <property type="evidence" value="ECO:0007669"/>
    <property type="project" value="InterPro"/>
</dbReference>
<evidence type="ECO:0000256" key="1">
    <source>
        <dbReference type="ARBA" id="ARBA00022670"/>
    </source>
</evidence>
<accession>A0A096PCG2</accession>
<sequence>MGMGQNVEVVCCAFMQQMALGMSNMNPSPLVNKYNFATLGVAVPLRWNGADVWKSGTSFAVPIAVGIAATVLELAQHKCTKHGPRKLRALYQKQGMEAIFQGMATTRDGYDFVFPGGHWATQTEALSMIDKIMSYL</sequence>
<dbReference type="PROSITE" id="PS00138">
    <property type="entry name" value="SUBTILASE_SER"/>
    <property type="match status" value="1"/>
</dbReference>
<dbReference type="EMBL" id="CBME010000609">
    <property type="protein sequence ID" value="CEG02742.1"/>
    <property type="molecule type" value="Genomic_DNA"/>
</dbReference>
<reference evidence="4" key="1">
    <citation type="submission" date="2013-05" db="EMBL/GenBank/DDBJ databases">
        <title>Draft genome sequences of six wheat associated Fusarium spp. isolates.</title>
        <authorList>
            <person name="Moolhuijzen P.M."/>
            <person name="Manners J.M."/>
            <person name="Wilcox S."/>
            <person name="Bellgard M.I."/>
            <person name="Gardiner D.M."/>
        </authorList>
    </citation>
    <scope>NUCLEOTIDE SEQUENCE</scope>
    <source>
        <strain evidence="4">CS3487</strain>
        <strain evidence="4">CS3487</strain>
    </source>
</reference>
<gene>
    <name evidence="4" type="ORF">BN848_0037700</name>
</gene>
<keyword evidence="1" id="KW-0645">Protease</keyword>
<organism evidence="4">
    <name type="scientific">Fusarium pseudograminearum CS3487</name>
    <dbReference type="NCBI Taxonomy" id="1318458"/>
    <lineage>
        <taxon>Eukaryota</taxon>
        <taxon>Fungi</taxon>
        <taxon>Dikarya</taxon>
        <taxon>Ascomycota</taxon>
        <taxon>Pezizomycotina</taxon>
        <taxon>Sordariomycetes</taxon>
        <taxon>Hypocreomycetidae</taxon>
        <taxon>Hypocreales</taxon>
        <taxon>Nectriaceae</taxon>
        <taxon>Fusarium</taxon>
    </lineage>
</organism>
<evidence type="ECO:0000256" key="2">
    <source>
        <dbReference type="ARBA" id="ARBA00022801"/>
    </source>
</evidence>
<proteinExistence type="predicted"/>
<comment type="caution">
    <text evidence="4">The sequence shown here is derived from an EMBL/GenBank/DDBJ whole genome shotgun (WGS) entry which is preliminary data.</text>
</comment>
<dbReference type="Gene3D" id="3.40.50.200">
    <property type="entry name" value="Peptidase S8/S53 domain"/>
    <property type="match status" value="1"/>
</dbReference>